<dbReference type="Gene3D" id="3.40.50.720">
    <property type="entry name" value="NAD(P)-binding Rossmann-like Domain"/>
    <property type="match status" value="1"/>
</dbReference>
<dbReference type="InterPro" id="IPR036291">
    <property type="entry name" value="NAD(P)-bd_dom_sf"/>
</dbReference>
<gene>
    <name evidence="2" type="ORF">CAE01nite_18010</name>
</gene>
<proteinExistence type="predicted"/>
<evidence type="ECO:0000313" key="3">
    <source>
        <dbReference type="Proteomes" id="UP000321181"/>
    </source>
</evidence>
<dbReference type="OrthoDB" id="3243290at2"/>
<dbReference type="InterPro" id="IPR016040">
    <property type="entry name" value="NAD(P)-bd_dom"/>
</dbReference>
<keyword evidence="3" id="KW-1185">Reference proteome</keyword>
<dbReference type="PANTHER" id="PTHR47129">
    <property type="entry name" value="QUINONE OXIDOREDUCTASE 2"/>
    <property type="match status" value="1"/>
</dbReference>
<sequence length="283" mass="29294">MTQDLVAVTGATGAVGGQVARHLAERGTPLRLVVRDPARAPRLPGSDVRRAAYADAAAAREALTGAAVLLMVSGSESADRVAQHHTFVRAAADAGVRHIVYTSFLGAGPDATFTLGRDHWATEERIRATGMGFTFLRDSLYLDFLPSLAGADGVIRGPAGDGVVGAVARADVARVAAAVLQDPAPHTGATYDLTGREALSLAQAARVITGVTGTPTRYHPETIEEAYASRAHYGAPGWQVDAWVSTYTAIAAGELAAVDDTVHRLTGTPALTLAEHLAGSRAA</sequence>
<feature type="domain" description="NAD(P)-binding" evidence="1">
    <location>
        <begin position="10"/>
        <end position="183"/>
    </location>
</feature>
<dbReference type="Pfam" id="PF13460">
    <property type="entry name" value="NAD_binding_10"/>
    <property type="match status" value="1"/>
</dbReference>
<protein>
    <submittedName>
        <fullName evidence="2">NAD(P)-dependent oxidoreductase</fullName>
    </submittedName>
</protein>
<dbReference type="Gene3D" id="3.90.25.10">
    <property type="entry name" value="UDP-galactose 4-epimerase, domain 1"/>
    <property type="match status" value="1"/>
</dbReference>
<organism evidence="2 3">
    <name type="scientific">Cellulomonas aerilata</name>
    <dbReference type="NCBI Taxonomy" id="515326"/>
    <lineage>
        <taxon>Bacteria</taxon>
        <taxon>Bacillati</taxon>
        <taxon>Actinomycetota</taxon>
        <taxon>Actinomycetes</taxon>
        <taxon>Micrococcales</taxon>
        <taxon>Cellulomonadaceae</taxon>
        <taxon>Cellulomonas</taxon>
    </lineage>
</organism>
<dbReference type="EMBL" id="BJYY01000013">
    <property type="protein sequence ID" value="GEO34076.1"/>
    <property type="molecule type" value="Genomic_DNA"/>
</dbReference>
<dbReference type="AlphaFoldDB" id="A0A512DC93"/>
<dbReference type="Proteomes" id="UP000321181">
    <property type="component" value="Unassembled WGS sequence"/>
</dbReference>
<dbReference type="PANTHER" id="PTHR47129:SF1">
    <property type="entry name" value="NMRA-LIKE DOMAIN-CONTAINING PROTEIN"/>
    <property type="match status" value="1"/>
</dbReference>
<comment type="caution">
    <text evidence="2">The sequence shown here is derived from an EMBL/GenBank/DDBJ whole genome shotgun (WGS) entry which is preliminary data.</text>
</comment>
<reference evidence="2 3" key="1">
    <citation type="submission" date="2019-07" db="EMBL/GenBank/DDBJ databases">
        <title>Whole genome shotgun sequence of Cellulomonas aerilata NBRC 106308.</title>
        <authorList>
            <person name="Hosoyama A."/>
            <person name="Uohara A."/>
            <person name="Ohji S."/>
            <person name="Ichikawa N."/>
        </authorList>
    </citation>
    <scope>NUCLEOTIDE SEQUENCE [LARGE SCALE GENOMIC DNA]</scope>
    <source>
        <strain evidence="2 3">NBRC 106308</strain>
    </source>
</reference>
<evidence type="ECO:0000313" key="2">
    <source>
        <dbReference type="EMBL" id="GEO34076.1"/>
    </source>
</evidence>
<dbReference type="RefSeq" id="WP_146903051.1">
    <property type="nucleotide sequence ID" value="NZ_BAAARM010000003.1"/>
</dbReference>
<name>A0A512DC93_9CELL</name>
<accession>A0A512DC93</accession>
<dbReference type="SUPFAM" id="SSF51735">
    <property type="entry name" value="NAD(P)-binding Rossmann-fold domains"/>
    <property type="match status" value="1"/>
</dbReference>
<dbReference type="InterPro" id="IPR052718">
    <property type="entry name" value="NmrA-type_oxidoreductase"/>
</dbReference>
<evidence type="ECO:0000259" key="1">
    <source>
        <dbReference type="Pfam" id="PF13460"/>
    </source>
</evidence>